<feature type="transmembrane region" description="Helical" evidence="1">
    <location>
        <begin position="79"/>
        <end position="96"/>
    </location>
</feature>
<dbReference type="AlphaFoldDB" id="A0A9Y2IAC1"/>
<evidence type="ECO:0000256" key="1">
    <source>
        <dbReference type="SAM" id="Phobius"/>
    </source>
</evidence>
<evidence type="ECO:0000313" key="2">
    <source>
        <dbReference type="EMBL" id="WIX75919.1"/>
    </source>
</evidence>
<dbReference type="EMBL" id="CP127294">
    <property type="protein sequence ID" value="WIX75919.1"/>
    <property type="molecule type" value="Genomic_DNA"/>
</dbReference>
<protein>
    <submittedName>
        <fullName evidence="2">DUF3618 domain-containing protein</fullName>
    </submittedName>
</protein>
<dbReference type="Proteomes" id="UP001236014">
    <property type="component" value="Chromosome"/>
</dbReference>
<sequence length="103" mass="11581">MNREFPETPDEVRIDRDATRAELAQTLETLEQKLDVRPKIKQGIDDRLDQAEAKVGTVVGEPTAAKFRHGADTVRANPVPVFASLLGLIVVLRLILRRRSHED</sequence>
<dbReference type="RefSeq" id="WP_285966681.1">
    <property type="nucleotide sequence ID" value="NZ_CP127294.1"/>
</dbReference>
<accession>A0A9Y2IAC1</accession>
<keyword evidence="1" id="KW-0812">Transmembrane</keyword>
<keyword evidence="3" id="KW-1185">Reference proteome</keyword>
<proteinExistence type="predicted"/>
<reference evidence="2 3" key="1">
    <citation type="submission" date="2023-06" db="EMBL/GenBank/DDBJ databases">
        <authorList>
            <person name="Oyuntsetseg B."/>
            <person name="Kim S.B."/>
        </authorList>
    </citation>
    <scope>NUCLEOTIDE SEQUENCE [LARGE SCALE GENOMIC DNA]</scope>
    <source>
        <strain evidence="2 3">2-15</strain>
    </source>
</reference>
<gene>
    <name evidence="2" type="ORF">QRX50_31140</name>
</gene>
<evidence type="ECO:0000313" key="3">
    <source>
        <dbReference type="Proteomes" id="UP001236014"/>
    </source>
</evidence>
<organism evidence="2 3">
    <name type="scientific">Amycolatopsis carbonis</name>
    <dbReference type="NCBI Taxonomy" id="715471"/>
    <lineage>
        <taxon>Bacteria</taxon>
        <taxon>Bacillati</taxon>
        <taxon>Actinomycetota</taxon>
        <taxon>Actinomycetes</taxon>
        <taxon>Pseudonocardiales</taxon>
        <taxon>Pseudonocardiaceae</taxon>
        <taxon>Amycolatopsis</taxon>
    </lineage>
</organism>
<keyword evidence="1" id="KW-1133">Transmembrane helix</keyword>
<keyword evidence="1" id="KW-0472">Membrane</keyword>
<dbReference type="KEGG" id="acab:QRX50_31140"/>
<name>A0A9Y2IAC1_9PSEU</name>